<comment type="similarity">
    <text evidence="2">Belongs to the TsaE family.</text>
</comment>
<keyword evidence="11" id="KW-0808">Transferase</keyword>
<comment type="subcellular location">
    <subcellularLocation>
        <location evidence="1">Cytoplasm</location>
    </subcellularLocation>
</comment>
<sequence>MEKTYKWRLDNAGKTRDFAAALAAMLAPGDFLSLEGDLGAGKTTFTQGLAQGLGIKGAVNSPTFTIMKEYAGRLPLYHFDVYRVGEDIESVGADEYFYGDGVCVVEWASLIEAWLPQDRLTIMLGRGDENDVRFIALSPQGKRYVELCEEFERNAGFGDRHV</sequence>
<evidence type="ECO:0000256" key="6">
    <source>
        <dbReference type="ARBA" id="ARBA00022723"/>
    </source>
</evidence>
<dbReference type="EMBL" id="RHHQ01000005">
    <property type="protein sequence ID" value="RNB91502.1"/>
    <property type="molecule type" value="Genomic_DNA"/>
</dbReference>
<dbReference type="Proteomes" id="UP000271031">
    <property type="component" value="Unassembled WGS sequence"/>
</dbReference>
<dbReference type="GO" id="GO:0046872">
    <property type="term" value="F:metal ion binding"/>
    <property type="evidence" value="ECO:0007669"/>
    <property type="project" value="UniProtKB-KW"/>
</dbReference>
<keyword evidence="9" id="KW-0460">Magnesium</keyword>
<evidence type="ECO:0000256" key="4">
    <source>
        <dbReference type="ARBA" id="ARBA00022490"/>
    </source>
</evidence>
<name>A0A3M8DTV1_9BACL</name>
<keyword evidence="6" id="KW-0479">Metal-binding</keyword>
<accession>A0A3M8DTV1</accession>
<evidence type="ECO:0000256" key="10">
    <source>
        <dbReference type="ARBA" id="ARBA00032441"/>
    </source>
</evidence>
<evidence type="ECO:0000256" key="3">
    <source>
        <dbReference type="ARBA" id="ARBA00019010"/>
    </source>
</evidence>
<dbReference type="SUPFAM" id="SSF52540">
    <property type="entry name" value="P-loop containing nucleoside triphosphate hydrolases"/>
    <property type="match status" value="1"/>
</dbReference>
<dbReference type="Pfam" id="PF02367">
    <property type="entry name" value="TsaE"/>
    <property type="match status" value="1"/>
</dbReference>
<evidence type="ECO:0000313" key="11">
    <source>
        <dbReference type="EMBL" id="RNB91502.1"/>
    </source>
</evidence>
<dbReference type="NCBIfam" id="TIGR00150">
    <property type="entry name" value="T6A_YjeE"/>
    <property type="match status" value="1"/>
</dbReference>
<dbReference type="GO" id="GO:0005524">
    <property type="term" value="F:ATP binding"/>
    <property type="evidence" value="ECO:0007669"/>
    <property type="project" value="UniProtKB-KW"/>
</dbReference>
<dbReference type="InterPro" id="IPR027417">
    <property type="entry name" value="P-loop_NTPase"/>
</dbReference>
<dbReference type="GO" id="GO:0005737">
    <property type="term" value="C:cytoplasm"/>
    <property type="evidence" value="ECO:0007669"/>
    <property type="project" value="UniProtKB-SubCell"/>
</dbReference>
<dbReference type="PANTHER" id="PTHR33540">
    <property type="entry name" value="TRNA THREONYLCARBAMOYLADENOSINE BIOSYNTHESIS PROTEIN TSAE"/>
    <property type="match status" value="1"/>
</dbReference>
<proteinExistence type="inferred from homology"/>
<evidence type="ECO:0000256" key="1">
    <source>
        <dbReference type="ARBA" id="ARBA00004496"/>
    </source>
</evidence>
<keyword evidence="8" id="KW-0067">ATP-binding</keyword>
<reference evidence="11 12" key="1">
    <citation type="submission" date="2018-10" db="EMBL/GenBank/DDBJ databases">
        <title>Phylogenomics of Brevibacillus.</title>
        <authorList>
            <person name="Dunlap C."/>
        </authorList>
    </citation>
    <scope>NUCLEOTIDE SEQUENCE [LARGE SCALE GENOMIC DNA]</scope>
    <source>
        <strain evidence="11 12">JCM 15716</strain>
    </source>
</reference>
<evidence type="ECO:0000313" key="12">
    <source>
        <dbReference type="Proteomes" id="UP000271031"/>
    </source>
</evidence>
<dbReference type="GO" id="GO:0016740">
    <property type="term" value="F:transferase activity"/>
    <property type="evidence" value="ECO:0007669"/>
    <property type="project" value="UniProtKB-KW"/>
</dbReference>
<evidence type="ECO:0000256" key="9">
    <source>
        <dbReference type="ARBA" id="ARBA00022842"/>
    </source>
</evidence>
<evidence type="ECO:0000256" key="8">
    <source>
        <dbReference type="ARBA" id="ARBA00022840"/>
    </source>
</evidence>
<keyword evidence="12" id="KW-1185">Reference proteome</keyword>
<evidence type="ECO:0000256" key="7">
    <source>
        <dbReference type="ARBA" id="ARBA00022741"/>
    </source>
</evidence>
<dbReference type="InterPro" id="IPR003442">
    <property type="entry name" value="T6A_TsaE"/>
</dbReference>
<dbReference type="GO" id="GO:0002949">
    <property type="term" value="P:tRNA threonylcarbamoyladenosine modification"/>
    <property type="evidence" value="ECO:0007669"/>
    <property type="project" value="InterPro"/>
</dbReference>
<dbReference type="AlphaFoldDB" id="A0A3M8DTV1"/>
<evidence type="ECO:0000256" key="2">
    <source>
        <dbReference type="ARBA" id="ARBA00007599"/>
    </source>
</evidence>
<dbReference type="PANTHER" id="PTHR33540:SF2">
    <property type="entry name" value="TRNA THREONYLCARBAMOYLADENOSINE BIOSYNTHESIS PROTEIN TSAE"/>
    <property type="match status" value="1"/>
</dbReference>
<dbReference type="RefSeq" id="WP_122916894.1">
    <property type="nucleotide sequence ID" value="NZ_RHHQ01000005.1"/>
</dbReference>
<protein>
    <recommendedName>
        <fullName evidence="3">tRNA threonylcarbamoyladenosine biosynthesis protein TsaE</fullName>
    </recommendedName>
    <alternativeName>
        <fullName evidence="10">t(6)A37 threonylcarbamoyladenosine biosynthesis protein TsaE</fullName>
    </alternativeName>
</protein>
<keyword evidence="4" id="KW-0963">Cytoplasm</keyword>
<gene>
    <name evidence="11" type="primary">tsaE</name>
    <name evidence="11" type="ORF">EDM56_05560</name>
</gene>
<comment type="caution">
    <text evidence="11">The sequence shown here is derived from an EMBL/GenBank/DDBJ whole genome shotgun (WGS) entry which is preliminary data.</text>
</comment>
<dbReference type="OrthoDB" id="9815896at2"/>
<organism evidence="11 12">
    <name type="scientific">Brevibacillus fluminis</name>
    <dbReference type="NCBI Taxonomy" id="511487"/>
    <lineage>
        <taxon>Bacteria</taxon>
        <taxon>Bacillati</taxon>
        <taxon>Bacillota</taxon>
        <taxon>Bacilli</taxon>
        <taxon>Bacillales</taxon>
        <taxon>Paenibacillaceae</taxon>
        <taxon>Brevibacillus</taxon>
    </lineage>
</organism>
<evidence type="ECO:0000256" key="5">
    <source>
        <dbReference type="ARBA" id="ARBA00022694"/>
    </source>
</evidence>
<keyword evidence="5" id="KW-0819">tRNA processing</keyword>
<dbReference type="Gene3D" id="3.40.50.300">
    <property type="entry name" value="P-loop containing nucleotide triphosphate hydrolases"/>
    <property type="match status" value="1"/>
</dbReference>
<keyword evidence="7" id="KW-0547">Nucleotide-binding</keyword>